<keyword evidence="9" id="KW-1185">Reference proteome</keyword>
<dbReference type="GO" id="GO:0005524">
    <property type="term" value="F:ATP binding"/>
    <property type="evidence" value="ECO:0007669"/>
    <property type="project" value="UniProtKB-UniRule"/>
</dbReference>
<feature type="DNA-binding region" description="H-T-H motif" evidence="6">
    <location>
        <begin position="21"/>
        <end position="40"/>
    </location>
</feature>
<keyword evidence="6" id="KW-0805">Transcription regulation</keyword>
<evidence type="ECO:0000256" key="1">
    <source>
        <dbReference type="ARBA" id="ARBA00022598"/>
    </source>
</evidence>
<dbReference type="SUPFAM" id="SSF55681">
    <property type="entry name" value="Class II aaRS and biotin synthetases"/>
    <property type="match status" value="1"/>
</dbReference>
<dbReference type="InterPro" id="IPR030855">
    <property type="entry name" value="Bifunct_BirA"/>
</dbReference>
<feature type="binding site" evidence="6">
    <location>
        <position position="189"/>
    </location>
    <ligand>
        <name>biotin</name>
        <dbReference type="ChEBI" id="CHEBI:57586"/>
    </ligand>
</feature>
<dbReference type="AlphaFoldDB" id="A0A6B2M1M3"/>
<comment type="catalytic activity">
    <reaction evidence="5 6">
        <text>biotin + L-lysyl-[protein] + ATP = N(6)-biotinyl-L-lysyl-[protein] + AMP + diphosphate + H(+)</text>
        <dbReference type="Rhea" id="RHEA:11756"/>
        <dbReference type="Rhea" id="RHEA-COMP:9752"/>
        <dbReference type="Rhea" id="RHEA-COMP:10505"/>
        <dbReference type="ChEBI" id="CHEBI:15378"/>
        <dbReference type="ChEBI" id="CHEBI:29969"/>
        <dbReference type="ChEBI" id="CHEBI:30616"/>
        <dbReference type="ChEBI" id="CHEBI:33019"/>
        <dbReference type="ChEBI" id="CHEBI:57586"/>
        <dbReference type="ChEBI" id="CHEBI:83144"/>
        <dbReference type="ChEBI" id="CHEBI:456215"/>
        <dbReference type="EC" id="6.3.4.15"/>
    </reaction>
</comment>
<dbReference type="InterPro" id="IPR013196">
    <property type="entry name" value="HTH_11"/>
</dbReference>
<dbReference type="SUPFAM" id="SSF50037">
    <property type="entry name" value="C-terminal domain of transcriptional repressors"/>
    <property type="match status" value="1"/>
</dbReference>
<keyword evidence="1 6" id="KW-0436">Ligase</keyword>
<dbReference type="Pfam" id="PF03099">
    <property type="entry name" value="BPL_LplA_LipB"/>
    <property type="match status" value="1"/>
</dbReference>
<comment type="caution">
    <text evidence="8">The sequence shown here is derived from an EMBL/GenBank/DDBJ whole genome shotgun (WGS) entry which is preliminary data.</text>
</comment>
<dbReference type="PROSITE" id="PS51733">
    <property type="entry name" value="BPL_LPL_CATALYTIC"/>
    <property type="match status" value="1"/>
</dbReference>
<feature type="binding site" evidence="6">
    <location>
        <begin position="94"/>
        <end position="96"/>
    </location>
    <ligand>
        <name>biotin</name>
        <dbReference type="ChEBI" id="CHEBI:57586"/>
    </ligand>
</feature>
<dbReference type="EMBL" id="JAAGNX010000001">
    <property type="protein sequence ID" value="NDV61685.1"/>
    <property type="molecule type" value="Genomic_DNA"/>
</dbReference>
<evidence type="ECO:0000313" key="9">
    <source>
        <dbReference type="Proteomes" id="UP000478417"/>
    </source>
</evidence>
<dbReference type="GO" id="GO:0003677">
    <property type="term" value="F:DNA binding"/>
    <property type="evidence" value="ECO:0007669"/>
    <property type="project" value="UniProtKB-UniRule"/>
</dbReference>
<dbReference type="Gene3D" id="3.30.930.10">
    <property type="entry name" value="Bira Bifunctional Protein, Domain 2"/>
    <property type="match status" value="1"/>
</dbReference>
<dbReference type="InterPro" id="IPR036388">
    <property type="entry name" value="WH-like_DNA-bd_sf"/>
</dbReference>
<dbReference type="GO" id="GO:0005737">
    <property type="term" value="C:cytoplasm"/>
    <property type="evidence" value="ECO:0007669"/>
    <property type="project" value="TreeGrafter"/>
</dbReference>
<dbReference type="InterPro" id="IPR036390">
    <property type="entry name" value="WH_DNA-bd_sf"/>
</dbReference>
<evidence type="ECO:0000313" key="8">
    <source>
        <dbReference type="EMBL" id="NDV61685.1"/>
    </source>
</evidence>
<dbReference type="EC" id="6.3.4.15" evidence="6"/>
<evidence type="ECO:0000256" key="2">
    <source>
        <dbReference type="ARBA" id="ARBA00022741"/>
    </source>
</evidence>
<dbReference type="GO" id="GO:0006355">
    <property type="term" value="P:regulation of DNA-templated transcription"/>
    <property type="evidence" value="ECO:0007669"/>
    <property type="project" value="UniProtKB-UniRule"/>
</dbReference>
<dbReference type="Gene3D" id="1.10.10.10">
    <property type="entry name" value="Winged helix-like DNA-binding domain superfamily/Winged helix DNA-binding domain"/>
    <property type="match status" value="1"/>
</dbReference>
<feature type="domain" description="BPL/LPL catalytic" evidence="7">
    <location>
        <begin position="81"/>
        <end position="262"/>
    </location>
</feature>
<keyword evidence="2 6" id="KW-0547">Nucleotide-binding</keyword>
<dbReference type="InterPro" id="IPR004408">
    <property type="entry name" value="Biotin_CoA_COase_ligase"/>
</dbReference>
<accession>A0A6B2M1M3</accession>
<evidence type="ECO:0000256" key="5">
    <source>
        <dbReference type="ARBA" id="ARBA00047846"/>
    </source>
</evidence>
<gene>
    <name evidence="6" type="primary">birA</name>
    <name evidence="8" type="ORF">G0Q06_04410</name>
</gene>
<sequence>MDLDTRVLIPFLRANGQFVSGASIAEELQLSRVSVHKHLEHLKTSGFTFSAIRNKGYQLTREPVAFHPVLFEALLAIQPCSFFEDHIALGEVDSTNTVAERELSSGRPTPFFVVADCQTAGRGRRGRNWHSPQHKNLYLSIALRPSLPPSRLQTITLWLGLRLCQLLRDTYSLPVQIKWPNDLLIHGRKIAGMLTEARVDSEFTRDLVFGLGLNVNTSETDFPEELHSIASSLSMNLGQPLNLSRIAHRIVHHLSDAIQDYLNEDYADELAHLWPEFDFLRGQGISTEQAEGTAVGITRNGSLRVEREDGSIAILHSGEVSLRKS</sequence>
<name>A0A6B2M1M3_9BACT</name>
<proteinExistence type="inferred from homology"/>
<dbReference type="Pfam" id="PF02237">
    <property type="entry name" value="BPL_C"/>
    <property type="match status" value="1"/>
</dbReference>
<dbReference type="NCBIfam" id="TIGR00121">
    <property type="entry name" value="birA_ligase"/>
    <property type="match status" value="1"/>
</dbReference>
<dbReference type="HAMAP" id="MF_00978">
    <property type="entry name" value="Bifunct_BirA"/>
    <property type="match status" value="1"/>
</dbReference>
<dbReference type="PANTHER" id="PTHR12835:SF5">
    <property type="entry name" value="BIOTIN--PROTEIN LIGASE"/>
    <property type="match status" value="1"/>
</dbReference>
<dbReference type="CDD" id="cd16442">
    <property type="entry name" value="BPL"/>
    <property type="match status" value="1"/>
</dbReference>
<feature type="binding site" evidence="6">
    <location>
        <begin position="122"/>
        <end position="124"/>
    </location>
    <ligand>
        <name>biotin</name>
        <dbReference type="ChEBI" id="CHEBI:57586"/>
    </ligand>
</feature>
<keyword evidence="6" id="KW-0804">Transcription</keyword>
<protein>
    <recommendedName>
        <fullName evidence="6">Bifunctional ligase/repressor BirA</fullName>
    </recommendedName>
    <alternativeName>
        <fullName evidence="6">Biotin--[acetyl-CoA-carboxylase] ligase</fullName>
        <ecNumber evidence="6">6.3.4.15</ecNumber>
    </alternativeName>
    <alternativeName>
        <fullName evidence="6">Biotin--protein ligase</fullName>
    </alternativeName>
    <alternativeName>
        <fullName evidence="6">Biotin-[acetyl-CoA carboxylase] synthetase</fullName>
    </alternativeName>
</protein>
<evidence type="ECO:0000256" key="3">
    <source>
        <dbReference type="ARBA" id="ARBA00022840"/>
    </source>
</evidence>
<comment type="function">
    <text evidence="6">Acts both as a biotin--[acetyl-CoA-carboxylase] ligase and a repressor.</text>
</comment>
<dbReference type="GO" id="GO:0004077">
    <property type="term" value="F:biotin--[biotin carboxyl-carrier protein] ligase activity"/>
    <property type="evidence" value="ECO:0007669"/>
    <property type="project" value="UniProtKB-UniRule"/>
</dbReference>
<keyword evidence="6" id="KW-0678">Repressor</keyword>
<dbReference type="Gene3D" id="2.30.30.100">
    <property type="match status" value="1"/>
</dbReference>
<dbReference type="SUPFAM" id="SSF46785">
    <property type="entry name" value="Winged helix' DNA-binding domain"/>
    <property type="match status" value="1"/>
</dbReference>
<dbReference type="PANTHER" id="PTHR12835">
    <property type="entry name" value="BIOTIN PROTEIN LIGASE"/>
    <property type="match status" value="1"/>
</dbReference>
<evidence type="ECO:0000259" key="7">
    <source>
        <dbReference type="PROSITE" id="PS51733"/>
    </source>
</evidence>
<dbReference type="Proteomes" id="UP000478417">
    <property type="component" value="Unassembled WGS sequence"/>
</dbReference>
<organism evidence="8 9">
    <name type="scientific">Oceanipulchritudo coccoides</name>
    <dbReference type="NCBI Taxonomy" id="2706888"/>
    <lineage>
        <taxon>Bacteria</taxon>
        <taxon>Pseudomonadati</taxon>
        <taxon>Verrucomicrobiota</taxon>
        <taxon>Opitutia</taxon>
        <taxon>Puniceicoccales</taxon>
        <taxon>Oceanipulchritudinaceae</taxon>
        <taxon>Oceanipulchritudo</taxon>
    </lineage>
</organism>
<dbReference type="RefSeq" id="WP_163962836.1">
    <property type="nucleotide sequence ID" value="NZ_JAAGNX010000001.1"/>
</dbReference>
<keyword evidence="6" id="KW-0238">DNA-binding</keyword>
<feature type="binding site" evidence="6">
    <location>
        <position position="118"/>
    </location>
    <ligand>
        <name>biotin</name>
        <dbReference type="ChEBI" id="CHEBI:57586"/>
    </ligand>
</feature>
<reference evidence="8 9" key="1">
    <citation type="submission" date="2020-02" db="EMBL/GenBank/DDBJ databases">
        <title>Albibacoteraceae fam. nov., the first described family within the subdivision 4 Verrucomicrobia.</title>
        <authorList>
            <person name="Xi F."/>
        </authorList>
    </citation>
    <scope>NUCLEOTIDE SEQUENCE [LARGE SCALE GENOMIC DNA]</scope>
    <source>
        <strain evidence="8 9">CK1056</strain>
    </source>
</reference>
<dbReference type="InterPro" id="IPR003142">
    <property type="entry name" value="BPL_C"/>
</dbReference>
<keyword evidence="4 6" id="KW-0092">Biotin</keyword>
<dbReference type="Pfam" id="PF08279">
    <property type="entry name" value="HTH_11"/>
    <property type="match status" value="1"/>
</dbReference>
<dbReference type="InterPro" id="IPR008988">
    <property type="entry name" value="Transcriptional_repressor_C"/>
</dbReference>
<evidence type="ECO:0000256" key="6">
    <source>
        <dbReference type="HAMAP-Rule" id="MF_00978"/>
    </source>
</evidence>
<dbReference type="InterPro" id="IPR004143">
    <property type="entry name" value="BPL_LPL_catalytic"/>
</dbReference>
<dbReference type="InterPro" id="IPR045864">
    <property type="entry name" value="aa-tRNA-synth_II/BPL/LPL"/>
</dbReference>
<keyword evidence="3 6" id="KW-0067">ATP-binding</keyword>
<evidence type="ECO:0000256" key="4">
    <source>
        <dbReference type="ARBA" id="ARBA00023267"/>
    </source>
</evidence>
<comment type="similarity">
    <text evidence="6">Belongs to the biotin--protein ligase family.</text>
</comment>